<name>A0A9P4VNW0_9PEZI</name>
<dbReference type="GO" id="GO:0005739">
    <property type="term" value="C:mitochondrion"/>
    <property type="evidence" value="ECO:0007669"/>
    <property type="project" value="TreeGrafter"/>
</dbReference>
<dbReference type="InterPro" id="IPR018246">
    <property type="entry name" value="AP_endonuc_F2_Zn_BS"/>
</dbReference>
<dbReference type="Pfam" id="PF01261">
    <property type="entry name" value="AP_endonuc_2"/>
    <property type="match status" value="1"/>
</dbReference>
<dbReference type="AlphaFoldDB" id="A0A9P4VNW0"/>
<dbReference type="OrthoDB" id="7663182at2759"/>
<dbReference type="SUPFAM" id="SSF51658">
    <property type="entry name" value="Xylose isomerase-like"/>
    <property type="match status" value="1"/>
</dbReference>
<comment type="cofactor">
    <cofactor evidence="1">
        <name>Zn(2+)</name>
        <dbReference type="ChEBI" id="CHEBI:29105"/>
    </cofactor>
</comment>
<dbReference type="PROSITE" id="PS00730">
    <property type="entry name" value="AP_NUCLEASE_F2_2"/>
    <property type="match status" value="1"/>
</dbReference>
<keyword evidence="11" id="KW-0255">Endonuclease</keyword>
<gene>
    <name evidence="11" type="ORF">M501DRAFT_999906</name>
</gene>
<evidence type="ECO:0000256" key="2">
    <source>
        <dbReference type="ARBA" id="ARBA00005340"/>
    </source>
</evidence>
<keyword evidence="11" id="KW-0540">Nuclease</keyword>
<organism evidence="11 12">
    <name type="scientific">Patellaria atrata CBS 101060</name>
    <dbReference type="NCBI Taxonomy" id="1346257"/>
    <lineage>
        <taxon>Eukaryota</taxon>
        <taxon>Fungi</taxon>
        <taxon>Dikarya</taxon>
        <taxon>Ascomycota</taxon>
        <taxon>Pezizomycotina</taxon>
        <taxon>Dothideomycetes</taxon>
        <taxon>Dothideomycetes incertae sedis</taxon>
        <taxon>Patellariales</taxon>
        <taxon>Patellariaceae</taxon>
        <taxon>Patellaria</taxon>
    </lineage>
</organism>
<evidence type="ECO:0000256" key="6">
    <source>
        <dbReference type="ARBA" id="ARBA00022801"/>
    </source>
</evidence>
<feature type="compositionally biased region" description="Basic and acidic residues" evidence="9">
    <location>
        <begin position="443"/>
        <end position="472"/>
    </location>
</feature>
<keyword evidence="12" id="KW-1185">Reference proteome</keyword>
<comment type="similarity">
    <text evidence="2">Belongs to the AP endonuclease 2 family.</text>
</comment>
<feature type="region of interest" description="Disordered" evidence="9">
    <location>
        <begin position="1"/>
        <end position="64"/>
    </location>
</feature>
<feature type="domain" description="Xylose isomerase-like TIM barrel" evidence="10">
    <location>
        <begin position="154"/>
        <end position="425"/>
    </location>
</feature>
<dbReference type="Proteomes" id="UP000799429">
    <property type="component" value="Unassembled WGS sequence"/>
</dbReference>
<evidence type="ECO:0000256" key="4">
    <source>
        <dbReference type="ARBA" id="ARBA00022723"/>
    </source>
</evidence>
<dbReference type="InterPro" id="IPR001719">
    <property type="entry name" value="AP_endonuc_2"/>
</dbReference>
<keyword evidence="6" id="KW-0378">Hydrolase</keyword>
<evidence type="ECO:0000256" key="7">
    <source>
        <dbReference type="ARBA" id="ARBA00022833"/>
    </source>
</evidence>
<dbReference type="GO" id="GO:0003677">
    <property type="term" value="F:DNA binding"/>
    <property type="evidence" value="ECO:0007669"/>
    <property type="project" value="InterPro"/>
</dbReference>
<proteinExistence type="inferred from homology"/>
<evidence type="ECO:0000256" key="5">
    <source>
        <dbReference type="ARBA" id="ARBA00022763"/>
    </source>
</evidence>
<feature type="compositionally biased region" description="Polar residues" evidence="9">
    <location>
        <begin position="1"/>
        <end position="12"/>
    </location>
</feature>
<dbReference type="HAMAP" id="MF_00152">
    <property type="entry name" value="Nfo"/>
    <property type="match status" value="1"/>
</dbReference>
<evidence type="ECO:0000259" key="10">
    <source>
        <dbReference type="Pfam" id="PF01261"/>
    </source>
</evidence>
<dbReference type="GO" id="GO:0008081">
    <property type="term" value="F:phosphoric diester hydrolase activity"/>
    <property type="evidence" value="ECO:0007669"/>
    <property type="project" value="TreeGrafter"/>
</dbReference>
<feature type="compositionally biased region" description="Low complexity" evidence="9">
    <location>
        <begin position="19"/>
        <end position="32"/>
    </location>
</feature>
<evidence type="ECO:0000256" key="8">
    <source>
        <dbReference type="ARBA" id="ARBA00023204"/>
    </source>
</evidence>
<dbReference type="PANTHER" id="PTHR21445:SF0">
    <property type="entry name" value="APURINIC-APYRIMIDINIC ENDONUCLEASE"/>
    <property type="match status" value="1"/>
</dbReference>
<keyword evidence="5" id="KW-0227">DNA damage</keyword>
<evidence type="ECO:0000313" key="11">
    <source>
        <dbReference type="EMBL" id="KAF2834869.1"/>
    </source>
</evidence>
<evidence type="ECO:0000256" key="3">
    <source>
        <dbReference type="ARBA" id="ARBA00021759"/>
    </source>
</evidence>
<dbReference type="FunFam" id="3.20.20.150:FF:000001">
    <property type="entry name" value="Probable endonuclease 4"/>
    <property type="match status" value="1"/>
</dbReference>
<comment type="caution">
    <text evidence="11">The sequence shown here is derived from an EMBL/GenBank/DDBJ whole genome shotgun (WGS) entry which is preliminary data.</text>
</comment>
<keyword evidence="7" id="KW-0862">Zinc</keyword>
<evidence type="ECO:0000256" key="9">
    <source>
        <dbReference type="SAM" id="MobiDB-lite"/>
    </source>
</evidence>
<feature type="compositionally biased region" description="Polar residues" evidence="9">
    <location>
        <begin position="502"/>
        <end position="515"/>
    </location>
</feature>
<dbReference type="PANTHER" id="PTHR21445">
    <property type="entry name" value="ENDONUCLEASE IV ENDODEOXYRIBONUCLEASE IV"/>
    <property type="match status" value="1"/>
</dbReference>
<dbReference type="EMBL" id="MU006114">
    <property type="protein sequence ID" value="KAF2834869.1"/>
    <property type="molecule type" value="Genomic_DNA"/>
</dbReference>
<sequence>MPSKVTNRSNARTMEENISSELSSASSLSQEISKSKPKATGRKRVAETPVTPSKRAKKSKTDLKVKEEVELKAVKAKTKGGLKKTTKFEVEETEEVVEEEGDKVKVKKVTRKRKTKEEKEAEAMPLAARTVGSNLYIGAHVSSAGGVHNTIINALHIGGNALAMFLKSQRKWENPPLKDEHMSLYHQHCSNHNYDSTQHVVPHGSYLVNLAHIGKERTAQAYKSFLDDLKRCESLGIKLYNFHPGNSAESSREEAISHLAKQLNRAHKETQSGPSAVVTLLETMATGGNIIGTTFEELAAIIDQVEAKDRIGVCLDTCHIFAAGYDLRTPEAFQATIKQFDTIIGLKYLRAFHINDSKAPFKSNKDLHANIGTGFLGLRAFHNIMNETRLHGIPMVLETPISVTNAEGKKVEDESIWAREIKLLESLEGMDVESDEFKKLEKELQEKGEKERARVDDMVKRRDEKKAKEATKGTKGAKGAKVAKGTNGKAKKKKAKEDSDEASSPGTSTALSDGD</sequence>
<feature type="region of interest" description="Disordered" evidence="9">
    <location>
        <begin position="443"/>
        <end position="515"/>
    </location>
</feature>
<dbReference type="GO" id="GO:0006284">
    <property type="term" value="P:base-excision repair"/>
    <property type="evidence" value="ECO:0007669"/>
    <property type="project" value="TreeGrafter"/>
</dbReference>
<protein>
    <recommendedName>
        <fullName evidence="3">Apurinic-apyrimidinic endonuclease 1</fullName>
    </recommendedName>
</protein>
<dbReference type="InterPro" id="IPR036237">
    <property type="entry name" value="Xyl_isomerase-like_sf"/>
</dbReference>
<evidence type="ECO:0000313" key="12">
    <source>
        <dbReference type="Proteomes" id="UP000799429"/>
    </source>
</evidence>
<evidence type="ECO:0000256" key="1">
    <source>
        <dbReference type="ARBA" id="ARBA00001947"/>
    </source>
</evidence>
<dbReference type="GO" id="GO:0008270">
    <property type="term" value="F:zinc ion binding"/>
    <property type="evidence" value="ECO:0007669"/>
    <property type="project" value="InterPro"/>
</dbReference>
<dbReference type="GO" id="GO:0003906">
    <property type="term" value="F:DNA-(apurinic or apyrimidinic site) endonuclease activity"/>
    <property type="evidence" value="ECO:0007669"/>
    <property type="project" value="TreeGrafter"/>
</dbReference>
<dbReference type="GO" id="GO:0005634">
    <property type="term" value="C:nucleus"/>
    <property type="evidence" value="ECO:0007669"/>
    <property type="project" value="TreeGrafter"/>
</dbReference>
<reference evidence="11" key="1">
    <citation type="journal article" date="2020" name="Stud. Mycol.">
        <title>101 Dothideomycetes genomes: a test case for predicting lifestyles and emergence of pathogens.</title>
        <authorList>
            <person name="Haridas S."/>
            <person name="Albert R."/>
            <person name="Binder M."/>
            <person name="Bloem J."/>
            <person name="Labutti K."/>
            <person name="Salamov A."/>
            <person name="Andreopoulos B."/>
            <person name="Baker S."/>
            <person name="Barry K."/>
            <person name="Bills G."/>
            <person name="Bluhm B."/>
            <person name="Cannon C."/>
            <person name="Castanera R."/>
            <person name="Culley D."/>
            <person name="Daum C."/>
            <person name="Ezra D."/>
            <person name="Gonzalez J."/>
            <person name="Henrissat B."/>
            <person name="Kuo A."/>
            <person name="Liang C."/>
            <person name="Lipzen A."/>
            <person name="Lutzoni F."/>
            <person name="Magnuson J."/>
            <person name="Mondo S."/>
            <person name="Nolan M."/>
            <person name="Ohm R."/>
            <person name="Pangilinan J."/>
            <person name="Park H.-J."/>
            <person name="Ramirez L."/>
            <person name="Alfaro M."/>
            <person name="Sun H."/>
            <person name="Tritt A."/>
            <person name="Yoshinaga Y."/>
            <person name="Zwiers L.-H."/>
            <person name="Turgeon B."/>
            <person name="Goodwin S."/>
            <person name="Spatafora J."/>
            <person name="Crous P."/>
            <person name="Grigoriev I."/>
        </authorList>
    </citation>
    <scope>NUCLEOTIDE SEQUENCE</scope>
    <source>
        <strain evidence="11">CBS 101060</strain>
    </source>
</reference>
<feature type="compositionally biased region" description="Low complexity" evidence="9">
    <location>
        <begin position="473"/>
        <end position="488"/>
    </location>
</feature>
<dbReference type="NCBIfam" id="TIGR00587">
    <property type="entry name" value="nfo"/>
    <property type="match status" value="1"/>
</dbReference>
<dbReference type="PROSITE" id="PS51432">
    <property type="entry name" value="AP_NUCLEASE_F2_4"/>
    <property type="match status" value="1"/>
</dbReference>
<dbReference type="Gene3D" id="3.20.20.150">
    <property type="entry name" value="Divalent-metal-dependent TIM barrel enzymes"/>
    <property type="match status" value="1"/>
</dbReference>
<dbReference type="InterPro" id="IPR013022">
    <property type="entry name" value="Xyl_isomerase-like_TIM-brl"/>
</dbReference>
<dbReference type="SMART" id="SM00518">
    <property type="entry name" value="AP2Ec"/>
    <property type="match status" value="1"/>
</dbReference>
<dbReference type="CDD" id="cd00019">
    <property type="entry name" value="AP2Ec"/>
    <property type="match status" value="1"/>
</dbReference>
<accession>A0A9P4VNW0</accession>
<keyword evidence="8" id="KW-0234">DNA repair</keyword>
<keyword evidence="4" id="KW-0479">Metal-binding</keyword>